<sequence>MLHNLDNTGRGFDPVRQMRFAQRDMSRLFDNLRVAAPPEFPPMNVWAGSDGAVVTAEIPGVVPEELDIAVHQNTVTLRGRRTAQPPADDAVVHRQERITGAFARNLVLPFRVDGDRVKATFRNGVLRLDLPRPEADKPHKITVSRI</sequence>
<dbReference type="RefSeq" id="WP_091833896.1">
    <property type="nucleotide sequence ID" value="NZ_FOAN01000003.1"/>
</dbReference>
<dbReference type="AlphaFoldDB" id="A0A1H7PJ60"/>
<dbReference type="STRING" id="1036779.SAMN04515666_103509"/>
<dbReference type="InterPro" id="IPR002068">
    <property type="entry name" value="A-crystallin/Hsp20_dom"/>
</dbReference>
<evidence type="ECO:0000313" key="5">
    <source>
        <dbReference type="Proteomes" id="UP000199664"/>
    </source>
</evidence>
<evidence type="ECO:0000256" key="1">
    <source>
        <dbReference type="PROSITE-ProRule" id="PRU00285"/>
    </source>
</evidence>
<dbReference type="SUPFAM" id="SSF49764">
    <property type="entry name" value="HSP20-like chaperones"/>
    <property type="match status" value="1"/>
</dbReference>
<dbReference type="CDD" id="cd06464">
    <property type="entry name" value="ACD_sHsps-like"/>
    <property type="match status" value="1"/>
</dbReference>
<protein>
    <submittedName>
        <fullName evidence="4">HSP20 family protein</fullName>
    </submittedName>
</protein>
<dbReference type="InterPro" id="IPR031107">
    <property type="entry name" value="Small_HSP"/>
</dbReference>
<accession>A0A1H7PJ60</accession>
<keyword evidence="5" id="KW-1185">Reference proteome</keyword>
<dbReference type="InterPro" id="IPR008978">
    <property type="entry name" value="HSP20-like_chaperone"/>
</dbReference>
<dbReference type="EMBL" id="FOAN01000003">
    <property type="protein sequence ID" value="SEL35802.1"/>
    <property type="molecule type" value="Genomic_DNA"/>
</dbReference>
<dbReference type="Pfam" id="PF00011">
    <property type="entry name" value="HSP20"/>
    <property type="match status" value="1"/>
</dbReference>
<dbReference type="Gene3D" id="2.60.40.790">
    <property type="match status" value="1"/>
</dbReference>
<name>A0A1H7PJ60_9HYPH</name>
<evidence type="ECO:0000256" key="2">
    <source>
        <dbReference type="RuleBase" id="RU003616"/>
    </source>
</evidence>
<dbReference type="PROSITE" id="PS01031">
    <property type="entry name" value="SHSP"/>
    <property type="match status" value="1"/>
</dbReference>
<dbReference type="Proteomes" id="UP000199664">
    <property type="component" value="Unassembled WGS sequence"/>
</dbReference>
<evidence type="ECO:0000313" key="4">
    <source>
        <dbReference type="EMBL" id="SEL35802.1"/>
    </source>
</evidence>
<organism evidence="4 5">
    <name type="scientific">Bosea lupini</name>
    <dbReference type="NCBI Taxonomy" id="1036779"/>
    <lineage>
        <taxon>Bacteria</taxon>
        <taxon>Pseudomonadati</taxon>
        <taxon>Pseudomonadota</taxon>
        <taxon>Alphaproteobacteria</taxon>
        <taxon>Hyphomicrobiales</taxon>
        <taxon>Boseaceae</taxon>
        <taxon>Bosea</taxon>
    </lineage>
</organism>
<gene>
    <name evidence="4" type="ORF">SAMN04515666_103509</name>
</gene>
<comment type="similarity">
    <text evidence="1 2">Belongs to the small heat shock protein (HSP20) family.</text>
</comment>
<evidence type="ECO:0000259" key="3">
    <source>
        <dbReference type="PROSITE" id="PS01031"/>
    </source>
</evidence>
<reference evidence="5" key="1">
    <citation type="submission" date="2016-10" db="EMBL/GenBank/DDBJ databases">
        <authorList>
            <person name="Varghese N."/>
            <person name="Submissions S."/>
        </authorList>
    </citation>
    <scope>NUCLEOTIDE SEQUENCE [LARGE SCALE GENOMIC DNA]</scope>
    <source>
        <strain evidence="5">LMG 26383,CCUG 61248,R- 45681</strain>
    </source>
</reference>
<proteinExistence type="inferred from homology"/>
<dbReference type="PANTHER" id="PTHR11527">
    <property type="entry name" value="HEAT-SHOCK PROTEIN 20 FAMILY MEMBER"/>
    <property type="match status" value="1"/>
</dbReference>
<feature type="domain" description="SHSP" evidence="3">
    <location>
        <begin position="34"/>
        <end position="146"/>
    </location>
</feature>
<dbReference type="OrthoDB" id="9808910at2"/>